<dbReference type="InterPro" id="IPR036942">
    <property type="entry name" value="Beta-barrel_TonB_sf"/>
</dbReference>
<dbReference type="InterPro" id="IPR000531">
    <property type="entry name" value="Beta-barrel_TonB"/>
</dbReference>
<keyword evidence="3 12" id="KW-1134">Transmembrane beta strand</keyword>
<dbReference type="CDD" id="cd01347">
    <property type="entry name" value="ligand_gated_channel"/>
    <property type="match status" value="1"/>
</dbReference>
<feature type="transmembrane region" description="Helical" evidence="14">
    <location>
        <begin position="24"/>
        <end position="43"/>
    </location>
</feature>
<evidence type="ECO:0000259" key="15">
    <source>
        <dbReference type="Pfam" id="PF00593"/>
    </source>
</evidence>
<keyword evidence="5 12" id="KW-0812">Transmembrane</keyword>
<evidence type="ECO:0000256" key="3">
    <source>
        <dbReference type="ARBA" id="ARBA00022452"/>
    </source>
</evidence>
<dbReference type="Pfam" id="PF07715">
    <property type="entry name" value="Plug"/>
    <property type="match status" value="1"/>
</dbReference>
<dbReference type="EMBL" id="CP071793">
    <property type="protein sequence ID" value="QTD49795.1"/>
    <property type="molecule type" value="Genomic_DNA"/>
</dbReference>
<keyword evidence="18" id="KW-1185">Reference proteome</keyword>
<dbReference type="PANTHER" id="PTHR32552:SF68">
    <property type="entry name" value="FERRICHROME OUTER MEMBRANE TRANSPORTER_PHAGE RECEPTOR"/>
    <property type="match status" value="1"/>
</dbReference>
<gene>
    <name evidence="17" type="ORF">J3U87_29785</name>
</gene>
<reference evidence="17" key="1">
    <citation type="submission" date="2021-03" db="EMBL/GenBank/DDBJ databases">
        <title>Acanthopleuribacteraceae sp. M133.</title>
        <authorList>
            <person name="Wang G."/>
        </authorList>
    </citation>
    <scope>NUCLEOTIDE SEQUENCE</scope>
    <source>
        <strain evidence="17">M133</strain>
    </source>
</reference>
<evidence type="ECO:0000256" key="1">
    <source>
        <dbReference type="ARBA" id="ARBA00004571"/>
    </source>
</evidence>
<dbReference type="Pfam" id="PF00593">
    <property type="entry name" value="TonB_dep_Rec_b-barrel"/>
    <property type="match status" value="1"/>
</dbReference>
<evidence type="ECO:0000256" key="2">
    <source>
        <dbReference type="ARBA" id="ARBA00022448"/>
    </source>
</evidence>
<evidence type="ECO:0000256" key="10">
    <source>
        <dbReference type="ARBA" id="ARBA00023136"/>
    </source>
</evidence>
<feature type="domain" description="TonB-dependent receptor plug" evidence="16">
    <location>
        <begin position="160"/>
        <end position="265"/>
    </location>
</feature>
<keyword evidence="14" id="KW-1133">Transmembrane helix</keyword>
<evidence type="ECO:0000313" key="18">
    <source>
        <dbReference type="Proteomes" id="UP000663929"/>
    </source>
</evidence>
<evidence type="ECO:0000256" key="14">
    <source>
        <dbReference type="SAM" id="Phobius"/>
    </source>
</evidence>
<keyword evidence="17" id="KW-0675">Receptor</keyword>
<keyword evidence="7" id="KW-0408">Iron</keyword>
<keyword evidence="6" id="KW-0732">Signal</keyword>
<dbReference type="KEGG" id="scor:J3U87_29785"/>
<keyword evidence="2 12" id="KW-0813">Transport</keyword>
<comment type="similarity">
    <text evidence="12 13">Belongs to the TonB-dependent receptor family.</text>
</comment>
<keyword evidence="8" id="KW-0406">Ion transport</keyword>
<dbReference type="InterPro" id="IPR037066">
    <property type="entry name" value="Plug_dom_sf"/>
</dbReference>
<dbReference type="InterPro" id="IPR008969">
    <property type="entry name" value="CarboxyPept-like_regulatory"/>
</dbReference>
<sequence length="801" mass="88889">MFPFVFDLAEACASTRAMSRASRILACSILFLSIPFLIPVSFIQAGEPAAASAAPDQVVGRVLGPDGHPAAHARVTLRGERLQTTHTDRDGRFRLSGKLSGDSRVEVAHEGHRQAFSVAPSAGETLVLSLGSVGPGSETQPSVLEQMVVAATRDARERWQVPLAVDAVEREAIAEVQPLHPSEMLGRISGAWVNITGGEGHMTAIRQPLTTNPVYLYLENGVPTRSTGFFNHNALYEVNVPMAESIEVIKGPGSALHGSDAIGGVVQVNTRRTPLQRSAEATLEGGDNAWRRGLFSIGDRIAGNGLLVDVNVTESDGWRDHTDYERKSATLQWERIFARTSVRALAAYSKIDQTTAGSSAISEEDYLHRPEINYTPISLRDVEALRLSVNVETLVAGGVLSLIPFARVNSMELLPNWALTYDPTIYEVENDSIGALVKYAYAWSRWDTKISVGADFDNSPGNRVEHRLDVVREGRIFTDYSVEERLYDYDVTFTGMSSYVQAEFAPVENLGFSVGLRYDHMAYDYETDLAPTQSGRWRRPENTDLDFDHLSPKFGVTWRLRPNLNLFASHRHAFRAPSEGQLFRQGSTHDTLGLDPVKAANSDLGLRGAWGEKVSFQLAGYRLIKRDDILRYEDPETGFRNSVNAGRTSHQGVEMDVQAQITGQISLGVAASYAKHEYDTWDLSETTGYSGNEMEFAPRFIGNLVMTFKPDVLPGHQFSGEWRKLGSYFMDPANSHKYDGHDLLDMRWAYQLSNGFRLNVAVRNVADARYAERASYNRFRGAEYAPGRPRSFTASLRYVWE</sequence>
<evidence type="ECO:0000313" key="17">
    <source>
        <dbReference type="EMBL" id="QTD49795.1"/>
    </source>
</evidence>
<protein>
    <submittedName>
        <fullName evidence="17">TonB-dependent receptor</fullName>
    </submittedName>
</protein>
<keyword evidence="10 12" id="KW-0472">Membrane</keyword>
<dbReference type="Pfam" id="PF13620">
    <property type="entry name" value="CarboxypepD_reg"/>
    <property type="match status" value="1"/>
</dbReference>
<evidence type="ECO:0000256" key="7">
    <source>
        <dbReference type="ARBA" id="ARBA00023004"/>
    </source>
</evidence>
<evidence type="ECO:0000256" key="5">
    <source>
        <dbReference type="ARBA" id="ARBA00022692"/>
    </source>
</evidence>
<evidence type="ECO:0000256" key="8">
    <source>
        <dbReference type="ARBA" id="ARBA00023065"/>
    </source>
</evidence>
<dbReference type="GO" id="GO:0009279">
    <property type="term" value="C:cell outer membrane"/>
    <property type="evidence" value="ECO:0007669"/>
    <property type="project" value="UniProtKB-SubCell"/>
</dbReference>
<dbReference type="Proteomes" id="UP000663929">
    <property type="component" value="Chromosome"/>
</dbReference>
<dbReference type="GO" id="GO:0015344">
    <property type="term" value="F:siderophore uptake transmembrane transporter activity"/>
    <property type="evidence" value="ECO:0007669"/>
    <property type="project" value="TreeGrafter"/>
</dbReference>
<evidence type="ECO:0000259" key="16">
    <source>
        <dbReference type="Pfam" id="PF07715"/>
    </source>
</evidence>
<feature type="domain" description="TonB-dependent receptor-like beta-barrel" evidence="15">
    <location>
        <begin position="311"/>
        <end position="765"/>
    </location>
</feature>
<dbReference type="SUPFAM" id="SSF49464">
    <property type="entry name" value="Carboxypeptidase regulatory domain-like"/>
    <property type="match status" value="1"/>
</dbReference>
<dbReference type="PROSITE" id="PS52016">
    <property type="entry name" value="TONB_DEPENDENT_REC_3"/>
    <property type="match status" value="1"/>
</dbReference>
<accession>A0A8A4TTC6</accession>
<dbReference type="InterPro" id="IPR039426">
    <property type="entry name" value="TonB-dep_rcpt-like"/>
</dbReference>
<dbReference type="Gene3D" id="2.170.130.10">
    <property type="entry name" value="TonB-dependent receptor, plug domain"/>
    <property type="match status" value="1"/>
</dbReference>
<dbReference type="Gene3D" id="2.40.170.20">
    <property type="entry name" value="TonB-dependent receptor, beta-barrel domain"/>
    <property type="match status" value="1"/>
</dbReference>
<dbReference type="InterPro" id="IPR012910">
    <property type="entry name" value="Plug_dom"/>
</dbReference>
<evidence type="ECO:0000256" key="6">
    <source>
        <dbReference type="ARBA" id="ARBA00022729"/>
    </source>
</evidence>
<dbReference type="RefSeq" id="WP_237379425.1">
    <property type="nucleotide sequence ID" value="NZ_CP071793.1"/>
</dbReference>
<evidence type="ECO:0000256" key="12">
    <source>
        <dbReference type="PROSITE-ProRule" id="PRU01360"/>
    </source>
</evidence>
<keyword evidence="11 12" id="KW-0998">Cell outer membrane</keyword>
<keyword evidence="4" id="KW-0410">Iron transport</keyword>
<dbReference type="AlphaFoldDB" id="A0A8A4TTC6"/>
<evidence type="ECO:0000256" key="4">
    <source>
        <dbReference type="ARBA" id="ARBA00022496"/>
    </source>
</evidence>
<keyword evidence="9 13" id="KW-0798">TonB box</keyword>
<dbReference type="SUPFAM" id="SSF56935">
    <property type="entry name" value="Porins"/>
    <property type="match status" value="1"/>
</dbReference>
<dbReference type="Gene3D" id="2.60.40.1120">
    <property type="entry name" value="Carboxypeptidase-like, regulatory domain"/>
    <property type="match status" value="1"/>
</dbReference>
<organism evidence="17 18">
    <name type="scientific">Sulfidibacter corallicola</name>
    <dbReference type="NCBI Taxonomy" id="2818388"/>
    <lineage>
        <taxon>Bacteria</taxon>
        <taxon>Pseudomonadati</taxon>
        <taxon>Acidobacteriota</taxon>
        <taxon>Holophagae</taxon>
        <taxon>Acanthopleuribacterales</taxon>
        <taxon>Acanthopleuribacteraceae</taxon>
        <taxon>Sulfidibacter</taxon>
    </lineage>
</organism>
<evidence type="ECO:0000256" key="11">
    <source>
        <dbReference type="ARBA" id="ARBA00023237"/>
    </source>
</evidence>
<comment type="subcellular location">
    <subcellularLocation>
        <location evidence="1 12">Cell outer membrane</location>
        <topology evidence="1 12">Multi-pass membrane protein</topology>
    </subcellularLocation>
</comment>
<evidence type="ECO:0000256" key="9">
    <source>
        <dbReference type="ARBA" id="ARBA00023077"/>
    </source>
</evidence>
<proteinExistence type="inferred from homology"/>
<dbReference type="PANTHER" id="PTHR32552">
    <property type="entry name" value="FERRICHROME IRON RECEPTOR-RELATED"/>
    <property type="match status" value="1"/>
</dbReference>
<evidence type="ECO:0000256" key="13">
    <source>
        <dbReference type="RuleBase" id="RU003357"/>
    </source>
</evidence>
<name>A0A8A4TTC6_SULCO</name>